<evidence type="ECO:0000313" key="2">
    <source>
        <dbReference type="EMBL" id="KAK1946041.1"/>
    </source>
</evidence>
<feature type="compositionally biased region" description="Low complexity" evidence="1">
    <location>
        <begin position="435"/>
        <end position="445"/>
    </location>
</feature>
<feature type="compositionally biased region" description="Acidic residues" evidence="1">
    <location>
        <begin position="355"/>
        <end position="370"/>
    </location>
</feature>
<feature type="compositionally biased region" description="Polar residues" evidence="1">
    <location>
        <begin position="400"/>
        <end position="412"/>
    </location>
</feature>
<comment type="caution">
    <text evidence="2">The sequence shown here is derived from an EMBL/GenBank/DDBJ whole genome shotgun (WGS) entry which is preliminary data.</text>
</comment>
<dbReference type="InterPro" id="IPR011992">
    <property type="entry name" value="EF-hand-dom_pair"/>
</dbReference>
<feature type="region of interest" description="Disordered" evidence="1">
    <location>
        <begin position="468"/>
        <end position="534"/>
    </location>
</feature>
<feature type="region of interest" description="Disordered" evidence="1">
    <location>
        <begin position="338"/>
        <end position="456"/>
    </location>
</feature>
<gene>
    <name evidence="2" type="ORF">P3T76_003089</name>
</gene>
<keyword evidence="3" id="KW-1185">Reference proteome</keyword>
<reference evidence="2" key="1">
    <citation type="submission" date="2023-08" db="EMBL/GenBank/DDBJ databases">
        <title>Reference Genome Resource for the Citrus Pathogen Phytophthora citrophthora.</title>
        <authorList>
            <person name="Moller H."/>
            <person name="Coetzee B."/>
            <person name="Rose L.J."/>
            <person name="Van Niekerk J.M."/>
        </authorList>
    </citation>
    <scope>NUCLEOTIDE SEQUENCE</scope>
    <source>
        <strain evidence="2">STE-U-9442</strain>
    </source>
</reference>
<feature type="compositionally biased region" description="Acidic residues" evidence="1">
    <location>
        <begin position="420"/>
        <end position="434"/>
    </location>
</feature>
<name>A0AAD9LRK4_9STRA</name>
<evidence type="ECO:0000256" key="1">
    <source>
        <dbReference type="SAM" id="MobiDB-lite"/>
    </source>
</evidence>
<dbReference type="Proteomes" id="UP001259832">
    <property type="component" value="Unassembled WGS sequence"/>
</dbReference>
<evidence type="ECO:0000313" key="3">
    <source>
        <dbReference type="Proteomes" id="UP001259832"/>
    </source>
</evidence>
<proteinExistence type="predicted"/>
<evidence type="ECO:0008006" key="4">
    <source>
        <dbReference type="Google" id="ProtNLM"/>
    </source>
</evidence>
<protein>
    <recommendedName>
        <fullName evidence="4">EF-hand domain-containing protein</fullName>
    </recommendedName>
</protein>
<sequence length="534" mass="58169">MCNVFSPILMGTSPSKTSPLAPAFERMSTWDLKASRGLLQTYKDKDMDFGLDSQGLTELLGGDKDWAENIIDAFRGSSGIINALAFICGACLVSSGPALEKAGSNVELYFHVVLLIFDGLDFDGTEQISMDEMTIAFLCCARGFCVISGVGTVPSDEELESVTLQAYRELNKGSTQSITKSEFTKWILEFASGTGTPFTREVTLENVLKQFRLVPSTEKDEENEDNNLFSPPLETFKAQDQVDELQSHVAEDSKSFESEVVVDEQDADMISNNGKEEETVENEAHGLEEQLAEDSYVETAELCGTSADAESDYPRFVADTEEDQNNFVHRQAEDYLAHKTNDKDTTSLTVQQDVAGEDDDTQYEQDDDFAQETPRLNADADADANISLPGDPSEGDHPSETQTASVELSAQMSEAVANIDETEVQSIEAEDGTEEVVNNEVDTNEPSAMAPDADIDAGKKQFLDLGLRSTISGTDPTVEPPRTDPNALNDYQDPRFDGSSGLPPPEPLELQDNSAQVLNDSIEADTPAKANIDS</sequence>
<dbReference type="Gene3D" id="1.10.238.10">
    <property type="entry name" value="EF-hand"/>
    <property type="match status" value="1"/>
</dbReference>
<organism evidence="2 3">
    <name type="scientific">Phytophthora citrophthora</name>
    <dbReference type="NCBI Taxonomy" id="4793"/>
    <lineage>
        <taxon>Eukaryota</taxon>
        <taxon>Sar</taxon>
        <taxon>Stramenopiles</taxon>
        <taxon>Oomycota</taxon>
        <taxon>Peronosporomycetes</taxon>
        <taxon>Peronosporales</taxon>
        <taxon>Peronosporaceae</taxon>
        <taxon>Phytophthora</taxon>
    </lineage>
</organism>
<dbReference type="SUPFAM" id="SSF47473">
    <property type="entry name" value="EF-hand"/>
    <property type="match status" value="1"/>
</dbReference>
<dbReference type="EMBL" id="JASMQC010000004">
    <property type="protein sequence ID" value="KAK1946041.1"/>
    <property type="molecule type" value="Genomic_DNA"/>
</dbReference>
<accession>A0AAD9LRK4</accession>
<dbReference type="AlphaFoldDB" id="A0AAD9LRK4"/>